<organism evidence="1">
    <name type="scientific">Palpitomonas bilix</name>
    <dbReference type="NCBI Taxonomy" id="652834"/>
    <lineage>
        <taxon>Eukaryota</taxon>
        <taxon>Eukaryota incertae sedis</taxon>
    </lineage>
</organism>
<reference evidence="1" key="1">
    <citation type="submission" date="2021-01" db="EMBL/GenBank/DDBJ databases">
        <authorList>
            <person name="Corre E."/>
            <person name="Pelletier E."/>
            <person name="Niang G."/>
            <person name="Scheremetjew M."/>
            <person name="Finn R."/>
            <person name="Kale V."/>
            <person name="Holt S."/>
            <person name="Cochrane G."/>
            <person name="Meng A."/>
            <person name="Brown T."/>
            <person name="Cohen L."/>
        </authorList>
    </citation>
    <scope>NUCLEOTIDE SEQUENCE</scope>
    <source>
        <strain evidence="1">NIES-2562</strain>
    </source>
</reference>
<evidence type="ECO:0000313" key="1">
    <source>
        <dbReference type="EMBL" id="CAE0260696.1"/>
    </source>
</evidence>
<protein>
    <submittedName>
        <fullName evidence="1">Uncharacterized protein</fullName>
    </submittedName>
</protein>
<dbReference type="EMBL" id="HBIB01035443">
    <property type="protein sequence ID" value="CAE0260696.1"/>
    <property type="molecule type" value="Transcribed_RNA"/>
</dbReference>
<dbReference type="AlphaFoldDB" id="A0A7S3GAR2"/>
<gene>
    <name evidence="1" type="ORF">PBIL07802_LOCUS22980</name>
</gene>
<accession>A0A7S3GAR2</accession>
<sequence>MQPYPVSFLSFYFHLALPPLGEGSASPLSPLPSPSVLCTLYSVPILLRLSPLLSSPLPSPLPLSTVLHYRYYHLPVLLKCSGSPVQCQGKAKIGLVCTARDRTKRIAATCHLVSAKKTLLCCSVEHHSSYLSTAGAPQKNVFAPTHFLNLLELAASIG</sequence>
<proteinExistence type="predicted"/>
<name>A0A7S3GAR2_9EUKA</name>